<evidence type="ECO:0000313" key="1">
    <source>
        <dbReference type="EMBL" id="EDN96299.1"/>
    </source>
</evidence>
<dbReference type="EMBL" id="CH476622">
    <property type="protein sequence ID" value="EDN96299.1"/>
    <property type="molecule type" value="Genomic_DNA"/>
</dbReference>
<dbReference type="AlphaFoldDB" id="A7E7E7"/>
<protein>
    <submittedName>
        <fullName evidence="1">Uncharacterized protein</fullName>
    </submittedName>
</protein>
<dbReference type="HOGENOM" id="CLU_3107794_0_0_1"/>
<dbReference type="Proteomes" id="UP000001312">
    <property type="component" value="Unassembled WGS sequence"/>
</dbReference>
<dbReference type="RefSeq" id="XP_001597031.1">
    <property type="nucleotide sequence ID" value="XM_001596981.1"/>
</dbReference>
<dbReference type="GeneID" id="5493459"/>
<dbReference type="InParanoid" id="A7E7E7"/>
<keyword evidence="2" id="KW-1185">Reference proteome</keyword>
<organism evidence="1 2">
    <name type="scientific">Sclerotinia sclerotiorum (strain ATCC 18683 / 1980 / Ss-1)</name>
    <name type="common">White mold</name>
    <name type="synonym">Whetzelinia sclerotiorum</name>
    <dbReference type="NCBI Taxonomy" id="665079"/>
    <lineage>
        <taxon>Eukaryota</taxon>
        <taxon>Fungi</taxon>
        <taxon>Dikarya</taxon>
        <taxon>Ascomycota</taxon>
        <taxon>Pezizomycotina</taxon>
        <taxon>Leotiomycetes</taxon>
        <taxon>Helotiales</taxon>
        <taxon>Sclerotiniaceae</taxon>
        <taxon>Sclerotinia</taxon>
    </lineage>
</organism>
<evidence type="ECO:0000313" key="2">
    <source>
        <dbReference type="Proteomes" id="UP000001312"/>
    </source>
</evidence>
<reference evidence="2" key="1">
    <citation type="journal article" date="2011" name="PLoS Genet.">
        <title>Genomic analysis of the necrotrophic fungal pathogens Sclerotinia sclerotiorum and Botrytis cinerea.</title>
        <authorList>
            <person name="Amselem J."/>
            <person name="Cuomo C.A."/>
            <person name="van Kan J.A."/>
            <person name="Viaud M."/>
            <person name="Benito E.P."/>
            <person name="Couloux A."/>
            <person name="Coutinho P.M."/>
            <person name="de Vries R.P."/>
            <person name="Dyer P.S."/>
            <person name="Fillinger S."/>
            <person name="Fournier E."/>
            <person name="Gout L."/>
            <person name="Hahn M."/>
            <person name="Kohn L."/>
            <person name="Lapalu N."/>
            <person name="Plummer K.M."/>
            <person name="Pradier J.M."/>
            <person name="Quevillon E."/>
            <person name="Sharon A."/>
            <person name="Simon A."/>
            <person name="ten Have A."/>
            <person name="Tudzynski B."/>
            <person name="Tudzynski P."/>
            <person name="Wincker P."/>
            <person name="Andrew M."/>
            <person name="Anthouard V."/>
            <person name="Beever R.E."/>
            <person name="Beffa R."/>
            <person name="Benoit I."/>
            <person name="Bouzid O."/>
            <person name="Brault B."/>
            <person name="Chen Z."/>
            <person name="Choquer M."/>
            <person name="Collemare J."/>
            <person name="Cotton P."/>
            <person name="Danchin E.G."/>
            <person name="Da Silva C."/>
            <person name="Gautier A."/>
            <person name="Giraud C."/>
            <person name="Giraud T."/>
            <person name="Gonzalez C."/>
            <person name="Grossetete S."/>
            <person name="Guldener U."/>
            <person name="Henrissat B."/>
            <person name="Howlett B.J."/>
            <person name="Kodira C."/>
            <person name="Kretschmer M."/>
            <person name="Lappartient A."/>
            <person name="Leroch M."/>
            <person name="Levis C."/>
            <person name="Mauceli E."/>
            <person name="Neuveglise C."/>
            <person name="Oeser B."/>
            <person name="Pearson M."/>
            <person name="Poulain J."/>
            <person name="Poussereau N."/>
            <person name="Quesneville H."/>
            <person name="Rascle C."/>
            <person name="Schumacher J."/>
            <person name="Segurens B."/>
            <person name="Sexton A."/>
            <person name="Silva E."/>
            <person name="Sirven C."/>
            <person name="Soanes D.M."/>
            <person name="Talbot N.J."/>
            <person name="Templeton M."/>
            <person name="Yandava C."/>
            <person name="Yarden O."/>
            <person name="Zeng Q."/>
            <person name="Rollins J.A."/>
            <person name="Lebrun M.H."/>
            <person name="Dickman M."/>
        </authorList>
    </citation>
    <scope>NUCLEOTIDE SEQUENCE [LARGE SCALE GENOMIC DNA]</scope>
    <source>
        <strain evidence="2">ATCC 18683 / 1980 / Ss-1</strain>
    </source>
</reference>
<sequence>MLPYQSLVDWSKTKKLGKLFGTPGTKTFKLVLCVTGIEVEASRGSPDRLMS</sequence>
<accession>A7E7E7</accession>
<proteinExistence type="predicted"/>
<dbReference type="KEGG" id="ssl:SS1G_01225"/>
<gene>
    <name evidence="1" type="ORF">SS1G_01225</name>
</gene>
<name>A7E7E7_SCLS1</name>